<feature type="transmembrane region" description="Helical" evidence="7">
    <location>
        <begin position="230"/>
        <end position="253"/>
    </location>
</feature>
<name>F5YBC4_LEAAZ</name>
<dbReference type="InterPro" id="IPR003453">
    <property type="entry name" value="ABC_MlaE_roteobac"/>
</dbReference>
<evidence type="ECO:0000313" key="9">
    <source>
        <dbReference type="Proteomes" id="UP000009222"/>
    </source>
</evidence>
<comment type="subcellular location">
    <subcellularLocation>
        <location evidence="1">Membrane</location>
        <topology evidence="1">Multi-pass membrane protein</topology>
    </subcellularLocation>
</comment>
<protein>
    <submittedName>
        <fullName evidence="8">ABC amino acid transporter, inner membrane subunit</fullName>
    </submittedName>
</protein>
<evidence type="ECO:0000256" key="7">
    <source>
        <dbReference type="RuleBase" id="RU362044"/>
    </source>
</evidence>
<keyword evidence="6 7" id="KW-0472">Membrane</keyword>
<dbReference type="NCBIfam" id="TIGR00056">
    <property type="entry name" value="MlaE family lipid ABC transporter permease subunit"/>
    <property type="match status" value="1"/>
</dbReference>
<dbReference type="STRING" id="545695.TREAZ_1886"/>
<dbReference type="InterPro" id="IPR030802">
    <property type="entry name" value="Permease_MalE"/>
</dbReference>
<evidence type="ECO:0000256" key="2">
    <source>
        <dbReference type="ARBA" id="ARBA00007556"/>
    </source>
</evidence>
<accession>F5YBC4</accession>
<evidence type="ECO:0000256" key="6">
    <source>
        <dbReference type="ARBA" id="ARBA00023136"/>
    </source>
</evidence>
<gene>
    <name evidence="8" type="ordered locus">TREAZ_1886</name>
</gene>
<keyword evidence="5 7" id="KW-1133">Transmembrane helix</keyword>
<dbReference type="RefSeq" id="WP_015710150.1">
    <property type="nucleotide sequence ID" value="NC_015577.1"/>
</dbReference>
<dbReference type="OrthoDB" id="9810518at2"/>
<dbReference type="EMBL" id="CP001841">
    <property type="protein sequence ID" value="AEF81372.1"/>
    <property type="molecule type" value="Genomic_DNA"/>
</dbReference>
<evidence type="ECO:0000256" key="1">
    <source>
        <dbReference type="ARBA" id="ARBA00004141"/>
    </source>
</evidence>
<evidence type="ECO:0000256" key="3">
    <source>
        <dbReference type="ARBA" id="ARBA00022448"/>
    </source>
</evidence>
<evidence type="ECO:0000256" key="4">
    <source>
        <dbReference type="ARBA" id="ARBA00022692"/>
    </source>
</evidence>
<dbReference type="Pfam" id="PF02405">
    <property type="entry name" value="MlaE"/>
    <property type="match status" value="1"/>
</dbReference>
<feature type="transmembrane region" description="Helical" evidence="7">
    <location>
        <begin position="190"/>
        <end position="210"/>
    </location>
</feature>
<dbReference type="PANTHER" id="PTHR30188:SF4">
    <property type="entry name" value="PROTEIN TRIGALACTOSYLDIACYLGLYCEROL 1, CHLOROPLASTIC"/>
    <property type="match status" value="1"/>
</dbReference>
<sequence>MFRNIIKKLEILGRYFAFVGEVFGGFFKRPFHIALYINEIEHLGVNSAPIILLSGAAMGMIFALQMVSILADFHAEIGVGAAVAIALARELSPVITTLMLIAKNGSAMAAELGTMKVTEQIDALESMSVSPVHYLVLPKVVASIVIYPVLTLLSNVIGSLGAFTISIYLYNVDSAGYTDYLLDFLSPRDVFCGLIKSAVMGIMVATICCFNGLRTIQGAKGVGDSATKAVVISSVAILVADYLLDTIMMGWIYA</sequence>
<proteinExistence type="inferred from homology"/>
<dbReference type="GO" id="GO:0005548">
    <property type="term" value="F:phospholipid transporter activity"/>
    <property type="evidence" value="ECO:0007669"/>
    <property type="project" value="TreeGrafter"/>
</dbReference>
<comment type="similarity">
    <text evidence="2 7">Belongs to the MlaE permease family.</text>
</comment>
<evidence type="ECO:0000256" key="5">
    <source>
        <dbReference type="ARBA" id="ARBA00022989"/>
    </source>
</evidence>
<evidence type="ECO:0000313" key="8">
    <source>
        <dbReference type="EMBL" id="AEF81372.1"/>
    </source>
</evidence>
<dbReference type="PANTHER" id="PTHR30188">
    <property type="entry name" value="ABC TRANSPORTER PERMEASE PROTEIN-RELATED"/>
    <property type="match status" value="1"/>
</dbReference>
<dbReference type="InParanoid" id="F5YBC4"/>
<organism evidence="8 9">
    <name type="scientific">Leadbettera azotonutricia (strain ATCC BAA-888 / DSM 13862 / ZAS-9)</name>
    <name type="common">Treponema azotonutricium</name>
    <dbReference type="NCBI Taxonomy" id="545695"/>
    <lineage>
        <taxon>Bacteria</taxon>
        <taxon>Pseudomonadati</taxon>
        <taxon>Spirochaetota</taxon>
        <taxon>Spirochaetia</taxon>
        <taxon>Spirochaetales</taxon>
        <taxon>Breznakiellaceae</taxon>
        <taxon>Leadbettera</taxon>
    </lineage>
</organism>
<reference evidence="9" key="1">
    <citation type="submission" date="2009-12" db="EMBL/GenBank/DDBJ databases">
        <title>Complete sequence of Treponema azotonutricium strain ZAS-9.</title>
        <authorList>
            <person name="Tetu S.G."/>
            <person name="Matson E."/>
            <person name="Ren Q."/>
            <person name="Seshadri R."/>
            <person name="Elbourne L."/>
            <person name="Hassan K.A."/>
            <person name="Durkin A."/>
            <person name="Radune D."/>
            <person name="Mohamoud Y."/>
            <person name="Shay R."/>
            <person name="Jin S."/>
            <person name="Zhang X."/>
            <person name="Lucey K."/>
            <person name="Ballor N.R."/>
            <person name="Ottesen E."/>
            <person name="Rosenthal R."/>
            <person name="Allen A."/>
            <person name="Leadbetter J.R."/>
            <person name="Paulsen I.T."/>
        </authorList>
    </citation>
    <scope>NUCLEOTIDE SEQUENCE [LARGE SCALE GENOMIC DNA]</scope>
    <source>
        <strain evidence="9">ATCC BAA-888 / DSM 13862 / ZAS-9</strain>
    </source>
</reference>
<dbReference type="eggNOG" id="COG0767">
    <property type="taxonomic scope" value="Bacteria"/>
</dbReference>
<feature type="transmembrane region" description="Helical" evidence="7">
    <location>
        <begin position="77"/>
        <end position="102"/>
    </location>
</feature>
<reference evidence="8 9" key="2">
    <citation type="journal article" date="2011" name="ISME J.">
        <title>RNA-seq reveals cooperative metabolic interactions between two termite-gut spirochete species in co-culture.</title>
        <authorList>
            <person name="Rosenthal A.Z."/>
            <person name="Matson E.G."/>
            <person name="Eldar A."/>
            <person name="Leadbetter J.R."/>
        </authorList>
    </citation>
    <scope>NUCLEOTIDE SEQUENCE [LARGE SCALE GENOMIC DNA]</scope>
    <source>
        <strain evidence="9">ATCC BAA-888 / DSM 13862 / ZAS-9</strain>
    </source>
</reference>
<dbReference type="KEGG" id="taz:TREAZ_1886"/>
<dbReference type="AlphaFoldDB" id="F5YBC4"/>
<keyword evidence="3" id="KW-0813">Transport</keyword>
<dbReference type="Proteomes" id="UP000009222">
    <property type="component" value="Chromosome"/>
</dbReference>
<keyword evidence="9" id="KW-1185">Reference proteome</keyword>
<feature type="transmembrane region" description="Helical" evidence="7">
    <location>
        <begin position="50"/>
        <end position="71"/>
    </location>
</feature>
<dbReference type="HOGENOM" id="CLU_045686_1_1_12"/>
<feature type="transmembrane region" description="Helical" evidence="7">
    <location>
        <begin position="144"/>
        <end position="170"/>
    </location>
</feature>
<keyword evidence="4 7" id="KW-0812">Transmembrane</keyword>
<dbReference type="GO" id="GO:0043190">
    <property type="term" value="C:ATP-binding cassette (ABC) transporter complex"/>
    <property type="evidence" value="ECO:0007669"/>
    <property type="project" value="InterPro"/>
</dbReference>